<evidence type="ECO:0000256" key="4">
    <source>
        <dbReference type="ARBA" id="ARBA00022741"/>
    </source>
</evidence>
<dbReference type="Pfam" id="PF00133">
    <property type="entry name" value="tRNA-synt_1"/>
    <property type="match status" value="2"/>
</dbReference>
<comment type="domain">
    <text evidence="10">IleRS has two distinct active sites: one for aminoacylation and one for editing. The misactivated valine is translocated from the active site to the editing site, which sterically excludes the correctly activated isoleucine. The single editing site contains two valyl binding pockets, one specific for each substrate (Val-AMP or Val-tRNA(Ile)).</text>
</comment>
<keyword evidence="3 10" id="KW-0436">Ligase</keyword>
<dbReference type="SUPFAM" id="SSF52374">
    <property type="entry name" value="Nucleotidylyl transferase"/>
    <property type="match status" value="1"/>
</dbReference>
<dbReference type="PROSITE" id="PS00178">
    <property type="entry name" value="AA_TRNA_LIGASE_I"/>
    <property type="match status" value="1"/>
</dbReference>
<keyword evidence="6 10" id="KW-0648">Protein biosynthesis</keyword>
<keyword evidence="15" id="KW-1185">Reference proteome</keyword>
<dbReference type="GO" id="GO:0004822">
    <property type="term" value="F:isoleucine-tRNA ligase activity"/>
    <property type="evidence" value="ECO:0007669"/>
    <property type="project" value="UniProtKB-EC"/>
</dbReference>
<evidence type="ECO:0000313" key="14">
    <source>
        <dbReference type="EMBL" id="MDY8109324.1"/>
    </source>
</evidence>
<dbReference type="Gene3D" id="1.10.730.20">
    <property type="match status" value="1"/>
</dbReference>
<evidence type="ECO:0000256" key="11">
    <source>
        <dbReference type="SAM" id="MobiDB-lite"/>
    </source>
</evidence>
<name>A0ABU5I1U0_9HYPH</name>
<evidence type="ECO:0000313" key="15">
    <source>
        <dbReference type="Proteomes" id="UP001294412"/>
    </source>
</evidence>
<sequence length="1038" mass="116199">MSETKTPGETTPETVDYSKTLFLPQTEFPMRAGLPKVEPEWIARWDAMDLYGQLRKAGEGRPRYVLHDGPPYANGNLHIGHALNKVLKDVITRSFQMRGYDANYVPGWDCHGLPIEWKIEEQYRAKGKNKDEVPTNEFRQECRDFAAHWVGVQTEEFRRLGVEGDFKDPYLTMRFSSEAVIAGELLKFAMSDQLYRGSKPIMWSVVEKTALAEAEVEYQDYESDTVWVKFPVQGNRFPSSKGELYDRVADSKAFIVIWTTTPWTIPGNRAITYSDRVAYGLYEVTAPDDAENPRWAMHGERYLLADALAADVFAKGRVPEGGWQRVADVAPSDLEDLLCDHPLKGLAGGYAFPVPLLYGAHVTEDAGTGFVHTAPSHGREDFEAFIDGRRALEARGIDATIPFPVDDAGFYTKEAPGFGPDAPEGPARVIDDKGKKGDANSRVIAALIERNHLLARGRLKHSYPHSWRSKKPIIYRNTPQWFVHMDEDLGGYGMGGTDAPTEGRKPERASADKAAPAERSRASGDSVSEHSDTLRNRALKAIEDTRFVPASGQNRLRGMIADRPDWVLSRQRAWGVPICIFADEDGNILKDDAVNARILEAFEAEGADAWFAEGAAERFLGNEHDGATWRQVRDILDVWFDSGSTHAFCLERRSDLKWPADLYLEGSDQHRGWFHSSLLEACGTRGRAPYDAVLTHGFVMDEEGRKMSKSLGNVVTPQEVIKQSGADILRLWVVSSDYSEDLRLGKTILQTNVDSYRKLRNTVRWMLGTLAHDTGESVPHAQMPELERLMLHRLAELDEVVRKGYDAFDFKRIARTLLDFVVVELSAFYFDIRKDALYCDAPSSVRRKAALQVVREIFDRLVTWLAPMMPFTMEEAWLSRYPQAASVHLEQFRAVDASWRDDALAARWRDIRKVRRVVMGALEEQRRAKTIGSSLEAWPTVHILDDGLRAVAASTDFAEVAITSGLTIEGGEGPADAFRLPDAPGVGVVFARAEGIKCARSWKITGDVGSDPEYPDVSRRDAEALRELKAAGRLTPAA</sequence>
<dbReference type="NCBIfam" id="TIGR00392">
    <property type="entry name" value="ileS"/>
    <property type="match status" value="1"/>
</dbReference>
<evidence type="ECO:0000256" key="10">
    <source>
        <dbReference type="HAMAP-Rule" id="MF_02002"/>
    </source>
</evidence>
<evidence type="ECO:0000256" key="8">
    <source>
        <dbReference type="ARBA" id="ARBA00025217"/>
    </source>
</evidence>
<gene>
    <name evidence="10 14" type="primary">ileS</name>
    <name evidence="14" type="ORF">U0C82_09240</name>
</gene>
<organism evidence="14 15">
    <name type="scientific">Fulvimarina uroteuthidis</name>
    <dbReference type="NCBI Taxonomy" id="3098149"/>
    <lineage>
        <taxon>Bacteria</taxon>
        <taxon>Pseudomonadati</taxon>
        <taxon>Pseudomonadota</taxon>
        <taxon>Alphaproteobacteria</taxon>
        <taxon>Hyphomicrobiales</taxon>
        <taxon>Aurantimonadaceae</taxon>
        <taxon>Fulvimarina</taxon>
    </lineage>
</organism>
<dbReference type="InterPro" id="IPR013155">
    <property type="entry name" value="M/V/L/I-tRNA-synth_anticd-bd"/>
</dbReference>
<dbReference type="PRINTS" id="PR00984">
    <property type="entry name" value="TRNASYNTHILE"/>
</dbReference>
<accession>A0ABU5I1U0</accession>
<feature type="short sequence motif" description="'KMSKS' region" evidence="10">
    <location>
        <begin position="706"/>
        <end position="710"/>
    </location>
</feature>
<evidence type="ECO:0000256" key="2">
    <source>
        <dbReference type="ARBA" id="ARBA00022490"/>
    </source>
</evidence>
<feature type="short sequence motif" description="'HIGH' region" evidence="10">
    <location>
        <begin position="71"/>
        <end position="81"/>
    </location>
</feature>
<dbReference type="Pfam" id="PF08264">
    <property type="entry name" value="Anticodon_1"/>
    <property type="match status" value="1"/>
</dbReference>
<dbReference type="EMBL" id="JAXLPB010000002">
    <property type="protein sequence ID" value="MDY8109324.1"/>
    <property type="molecule type" value="Genomic_DNA"/>
</dbReference>
<evidence type="ECO:0000256" key="9">
    <source>
        <dbReference type="ARBA" id="ARBA00048359"/>
    </source>
</evidence>
<comment type="subunit">
    <text evidence="10">Monomer.</text>
</comment>
<dbReference type="PANTHER" id="PTHR42765">
    <property type="entry name" value="SOLEUCYL-TRNA SYNTHETASE"/>
    <property type="match status" value="1"/>
</dbReference>
<dbReference type="EC" id="6.1.1.5" evidence="10"/>
<feature type="region of interest" description="Disordered" evidence="11">
    <location>
        <begin position="416"/>
        <end position="435"/>
    </location>
</feature>
<dbReference type="InterPro" id="IPR050081">
    <property type="entry name" value="Ile-tRNA_ligase"/>
</dbReference>
<dbReference type="InterPro" id="IPR002301">
    <property type="entry name" value="Ile-tRNA-ligase"/>
</dbReference>
<dbReference type="RefSeq" id="WP_322186766.1">
    <property type="nucleotide sequence ID" value="NZ_JAXLPB010000002.1"/>
</dbReference>
<dbReference type="InterPro" id="IPR002300">
    <property type="entry name" value="aa-tRNA-synth_Ia"/>
</dbReference>
<dbReference type="PANTHER" id="PTHR42765:SF1">
    <property type="entry name" value="ISOLEUCINE--TRNA LIGASE, MITOCHONDRIAL"/>
    <property type="match status" value="1"/>
</dbReference>
<feature type="binding site" evidence="10">
    <location>
        <position position="709"/>
    </location>
    <ligand>
        <name>ATP</name>
        <dbReference type="ChEBI" id="CHEBI:30616"/>
    </ligand>
</feature>
<feature type="region of interest" description="Disordered" evidence="11">
    <location>
        <begin position="493"/>
        <end position="532"/>
    </location>
</feature>
<evidence type="ECO:0000259" key="12">
    <source>
        <dbReference type="Pfam" id="PF00133"/>
    </source>
</evidence>
<feature type="domain" description="Methionyl/Valyl/Leucyl/Isoleucyl-tRNA synthetase anticodon-binding" evidence="13">
    <location>
        <begin position="788"/>
        <end position="936"/>
    </location>
</feature>
<keyword evidence="2 10" id="KW-0963">Cytoplasm</keyword>
<dbReference type="SUPFAM" id="SSF47323">
    <property type="entry name" value="Anticodon-binding domain of a subclass of class I aminoacyl-tRNA synthetases"/>
    <property type="match status" value="1"/>
</dbReference>
<dbReference type="InterPro" id="IPR023585">
    <property type="entry name" value="Ile-tRNA-ligase_type1"/>
</dbReference>
<comment type="caution">
    <text evidence="10">Lacks conserved residue(s) required for the propagation of feature annotation.</text>
</comment>
<comment type="function">
    <text evidence="8 10">Catalyzes the attachment of isoleucine to tRNA(Ile). As IleRS can inadvertently accommodate and process structurally similar amino acids such as valine, to avoid such errors it has two additional distinct tRNA(Ile)-dependent editing activities. One activity is designated as 'pretransfer' editing and involves the hydrolysis of activated Val-AMP. The other activity is designated 'posttransfer' editing and involves deacylation of mischarged Val-tRNA(Ile).</text>
</comment>
<feature type="domain" description="Aminoacyl-tRNA synthetase class Ia" evidence="12">
    <location>
        <begin position="41"/>
        <end position="487"/>
    </location>
</feature>
<evidence type="ECO:0000256" key="1">
    <source>
        <dbReference type="ARBA" id="ARBA00006887"/>
    </source>
</evidence>
<keyword evidence="7 10" id="KW-0030">Aminoacyl-tRNA synthetase</keyword>
<dbReference type="InterPro" id="IPR009080">
    <property type="entry name" value="tRNAsynth_Ia_anticodon-bd"/>
</dbReference>
<protein>
    <recommendedName>
        <fullName evidence="10">Isoleucine--tRNA ligase</fullName>
        <ecNumber evidence="10">6.1.1.5</ecNumber>
    </recommendedName>
    <alternativeName>
        <fullName evidence="10">Isoleucyl-tRNA synthetase</fullName>
        <shortName evidence="10">IleRS</shortName>
    </alternativeName>
</protein>
<comment type="caution">
    <text evidence="14">The sequence shown here is derived from an EMBL/GenBank/DDBJ whole genome shotgun (WGS) entry which is preliminary data.</text>
</comment>
<comment type="similarity">
    <text evidence="1 10">Belongs to the class-I aminoacyl-tRNA synthetase family. IleS type 1 subfamily.</text>
</comment>
<reference evidence="14 15" key="1">
    <citation type="submission" date="2023-12" db="EMBL/GenBank/DDBJ databases">
        <title>Description of Novel Strain Fulvimarina sp. 2208YS6-2-32 isolated from Uroteuthis (Photololigo) edulis.</title>
        <authorList>
            <person name="Park J.-S."/>
        </authorList>
    </citation>
    <scope>NUCLEOTIDE SEQUENCE [LARGE SCALE GENOMIC DNA]</scope>
    <source>
        <strain evidence="14 15">2208YS6-2-32</strain>
    </source>
</reference>
<proteinExistence type="inferred from homology"/>
<dbReference type="CDD" id="cd07960">
    <property type="entry name" value="Anticodon_Ia_Ile_BEm"/>
    <property type="match status" value="1"/>
</dbReference>
<dbReference type="Gene3D" id="3.40.50.620">
    <property type="entry name" value="HUPs"/>
    <property type="match status" value="2"/>
</dbReference>
<evidence type="ECO:0000256" key="6">
    <source>
        <dbReference type="ARBA" id="ARBA00022917"/>
    </source>
</evidence>
<evidence type="ECO:0000256" key="7">
    <source>
        <dbReference type="ARBA" id="ARBA00023146"/>
    </source>
</evidence>
<keyword evidence="5 10" id="KW-0067">ATP-binding</keyword>
<dbReference type="InterPro" id="IPR014729">
    <property type="entry name" value="Rossmann-like_a/b/a_fold"/>
</dbReference>
<evidence type="ECO:0000256" key="3">
    <source>
        <dbReference type="ARBA" id="ARBA00022598"/>
    </source>
</evidence>
<dbReference type="HAMAP" id="MF_02002">
    <property type="entry name" value="Ile_tRNA_synth_type1"/>
    <property type="match status" value="1"/>
</dbReference>
<evidence type="ECO:0000256" key="5">
    <source>
        <dbReference type="ARBA" id="ARBA00022840"/>
    </source>
</evidence>
<dbReference type="Proteomes" id="UP001294412">
    <property type="component" value="Unassembled WGS sequence"/>
</dbReference>
<dbReference type="InterPro" id="IPR001412">
    <property type="entry name" value="aa-tRNA-synth_I_CS"/>
</dbReference>
<feature type="binding site" evidence="10">
    <location>
        <position position="665"/>
    </location>
    <ligand>
        <name>L-isoleucyl-5'-AMP</name>
        <dbReference type="ChEBI" id="CHEBI:178002"/>
    </ligand>
</feature>
<feature type="compositionally biased region" description="Basic and acidic residues" evidence="11">
    <location>
        <begin position="501"/>
        <end position="532"/>
    </location>
</feature>
<dbReference type="Gene3D" id="3.90.740.10">
    <property type="entry name" value="Valyl/Leucyl/Isoleucyl-tRNA synthetase, editing domain"/>
    <property type="match status" value="1"/>
</dbReference>
<dbReference type="InterPro" id="IPR033708">
    <property type="entry name" value="Anticodon_Ile_BEm"/>
</dbReference>
<comment type="subcellular location">
    <subcellularLocation>
        <location evidence="10">Cytoplasm</location>
    </subcellularLocation>
</comment>
<feature type="domain" description="Aminoacyl-tRNA synthetase class Ia" evidence="12">
    <location>
        <begin position="532"/>
        <end position="744"/>
    </location>
</feature>
<keyword evidence="4 10" id="KW-0547">Nucleotide-binding</keyword>
<evidence type="ECO:0000259" key="13">
    <source>
        <dbReference type="Pfam" id="PF08264"/>
    </source>
</evidence>
<dbReference type="SUPFAM" id="SSF50677">
    <property type="entry name" value="ValRS/IleRS/LeuRS editing domain"/>
    <property type="match status" value="1"/>
</dbReference>
<comment type="catalytic activity">
    <reaction evidence="9 10">
        <text>tRNA(Ile) + L-isoleucine + ATP = L-isoleucyl-tRNA(Ile) + AMP + diphosphate</text>
        <dbReference type="Rhea" id="RHEA:11060"/>
        <dbReference type="Rhea" id="RHEA-COMP:9666"/>
        <dbReference type="Rhea" id="RHEA-COMP:9695"/>
        <dbReference type="ChEBI" id="CHEBI:30616"/>
        <dbReference type="ChEBI" id="CHEBI:33019"/>
        <dbReference type="ChEBI" id="CHEBI:58045"/>
        <dbReference type="ChEBI" id="CHEBI:78442"/>
        <dbReference type="ChEBI" id="CHEBI:78528"/>
        <dbReference type="ChEBI" id="CHEBI:456215"/>
        <dbReference type="EC" id="6.1.1.5"/>
    </reaction>
</comment>
<dbReference type="InterPro" id="IPR009008">
    <property type="entry name" value="Val/Leu/Ile-tRNA-synth_edit"/>
</dbReference>